<evidence type="ECO:0000313" key="2">
    <source>
        <dbReference type="EMBL" id="CDF35997.1"/>
    </source>
</evidence>
<evidence type="ECO:0000256" key="1">
    <source>
        <dbReference type="SAM" id="MobiDB-lite"/>
    </source>
</evidence>
<protein>
    <submittedName>
        <fullName evidence="2">Uncharacterized protein</fullName>
    </submittedName>
</protein>
<gene>
    <name evidence="2" type="ORF">CHC_T00004419001</name>
</gene>
<dbReference type="OrthoDB" id="5600312at2759"/>
<dbReference type="GeneID" id="17323581"/>
<dbReference type="Gramene" id="CDF35997">
    <property type="protein sequence ID" value="CDF35997"/>
    <property type="gene ID" value="CHC_T00004419001"/>
</dbReference>
<accession>R7QBZ0</accession>
<dbReference type="RefSeq" id="XP_005715816.1">
    <property type="nucleotide sequence ID" value="XM_005715759.1"/>
</dbReference>
<proteinExistence type="predicted"/>
<evidence type="ECO:0000313" key="3">
    <source>
        <dbReference type="Proteomes" id="UP000012073"/>
    </source>
</evidence>
<dbReference type="EMBL" id="HG001756">
    <property type="protein sequence ID" value="CDF35997.1"/>
    <property type="molecule type" value="Genomic_DNA"/>
</dbReference>
<sequence>MIGRPTATSRRHTDWRLETNSTTESTVNEAALTPARVKSARKSRRASARVSVRELRALAEGQESMGFKAEKATPVSKRKTRSRRSMAAVDVDGRKTDQADGNLATANFVLSPVRATKQQREVLGSESIVTPVRRSLRISMRHVPVVKIDDVGEHNAERLESADYAFLPNQSLPEKVAVERKPIR</sequence>
<keyword evidence="3" id="KW-1185">Reference proteome</keyword>
<dbReference type="Proteomes" id="UP000012073">
    <property type="component" value="Unassembled WGS sequence"/>
</dbReference>
<reference evidence="3" key="1">
    <citation type="journal article" date="2013" name="Proc. Natl. Acad. Sci. U.S.A.">
        <title>Genome structure and metabolic features in the red seaweed Chondrus crispus shed light on evolution of the Archaeplastida.</title>
        <authorList>
            <person name="Collen J."/>
            <person name="Porcel B."/>
            <person name="Carre W."/>
            <person name="Ball S.G."/>
            <person name="Chaparro C."/>
            <person name="Tonon T."/>
            <person name="Barbeyron T."/>
            <person name="Michel G."/>
            <person name="Noel B."/>
            <person name="Valentin K."/>
            <person name="Elias M."/>
            <person name="Artiguenave F."/>
            <person name="Arun A."/>
            <person name="Aury J.M."/>
            <person name="Barbosa-Neto J.F."/>
            <person name="Bothwell J.H."/>
            <person name="Bouget F.Y."/>
            <person name="Brillet L."/>
            <person name="Cabello-Hurtado F."/>
            <person name="Capella-Gutierrez S."/>
            <person name="Charrier B."/>
            <person name="Cladiere L."/>
            <person name="Cock J.M."/>
            <person name="Coelho S.M."/>
            <person name="Colleoni C."/>
            <person name="Czjzek M."/>
            <person name="Da Silva C."/>
            <person name="Delage L."/>
            <person name="Denoeud F."/>
            <person name="Deschamps P."/>
            <person name="Dittami S.M."/>
            <person name="Gabaldon T."/>
            <person name="Gachon C.M."/>
            <person name="Groisillier A."/>
            <person name="Herve C."/>
            <person name="Jabbari K."/>
            <person name="Katinka M."/>
            <person name="Kloareg B."/>
            <person name="Kowalczyk N."/>
            <person name="Labadie K."/>
            <person name="Leblanc C."/>
            <person name="Lopez P.J."/>
            <person name="McLachlan D.H."/>
            <person name="Meslet-Cladiere L."/>
            <person name="Moustafa A."/>
            <person name="Nehr Z."/>
            <person name="Nyvall Collen P."/>
            <person name="Panaud O."/>
            <person name="Partensky F."/>
            <person name="Poulain J."/>
            <person name="Rensing S.A."/>
            <person name="Rousvoal S."/>
            <person name="Samson G."/>
            <person name="Symeonidi A."/>
            <person name="Weissenbach J."/>
            <person name="Zambounis A."/>
            <person name="Wincker P."/>
            <person name="Boyen C."/>
        </authorList>
    </citation>
    <scope>NUCLEOTIDE SEQUENCE [LARGE SCALE GENOMIC DNA]</scope>
    <source>
        <strain evidence="3">cv. Stackhouse</strain>
    </source>
</reference>
<dbReference type="KEGG" id="ccp:CHC_T00004419001"/>
<dbReference type="AlphaFoldDB" id="R7QBZ0"/>
<feature type="region of interest" description="Disordered" evidence="1">
    <location>
        <begin position="1"/>
        <end position="25"/>
    </location>
</feature>
<feature type="region of interest" description="Disordered" evidence="1">
    <location>
        <begin position="68"/>
        <end position="89"/>
    </location>
</feature>
<organism evidence="2 3">
    <name type="scientific">Chondrus crispus</name>
    <name type="common">Carrageen Irish moss</name>
    <name type="synonym">Polymorpha crispa</name>
    <dbReference type="NCBI Taxonomy" id="2769"/>
    <lineage>
        <taxon>Eukaryota</taxon>
        <taxon>Rhodophyta</taxon>
        <taxon>Florideophyceae</taxon>
        <taxon>Rhodymeniophycidae</taxon>
        <taxon>Gigartinales</taxon>
        <taxon>Gigartinaceae</taxon>
        <taxon>Chondrus</taxon>
    </lineage>
</organism>
<name>R7QBZ0_CHOCR</name>